<keyword evidence="1 3" id="KW-0853">WD repeat</keyword>
<dbReference type="PROSITE" id="PS00678">
    <property type="entry name" value="WD_REPEATS_1"/>
    <property type="match status" value="3"/>
</dbReference>
<dbReference type="InterPro" id="IPR015943">
    <property type="entry name" value="WD40/YVTN_repeat-like_dom_sf"/>
</dbReference>
<keyword evidence="6" id="KW-1185">Reference proteome</keyword>
<dbReference type="PANTHER" id="PTHR19878">
    <property type="entry name" value="AUTOPHAGY PROTEIN 16-LIKE"/>
    <property type="match status" value="1"/>
</dbReference>
<dbReference type="GO" id="GO:0000045">
    <property type="term" value="P:autophagosome assembly"/>
    <property type="evidence" value="ECO:0007669"/>
    <property type="project" value="InterPro"/>
</dbReference>
<dbReference type="PROSITE" id="PS50082">
    <property type="entry name" value="WD_REPEATS_2"/>
    <property type="match status" value="4"/>
</dbReference>
<protein>
    <recommendedName>
        <fullName evidence="7">Autophagy-related protein 16 domain-containing protein</fullName>
    </recommendedName>
</protein>
<dbReference type="GO" id="GO:0043495">
    <property type="term" value="F:protein-membrane adaptor activity"/>
    <property type="evidence" value="ECO:0007669"/>
    <property type="project" value="TreeGrafter"/>
</dbReference>
<dbReference type="OrthoDB" id="6262491at2759"/>
<evidence type="ECO:0000256" key="3">
    <source>
        <dbReference type="PROSITE-ProRule" id="PRU00221"/>
    </source>
</evidence>
<dbReference type="Gene3D" id="2.130.10.10">
    <property type="entry name" value="YVTN repeat-like/Quinoprotein amine dehydrogenase"/>
    <property type="match status" value="1"/>
</dbReference>
<evidence type="ECO:0000313" key="6">
    <source>
        <dbReference type="Proteomes" id="UP000494206"/>
    </source>
</evidence>
<organism evidence="5 6">
    <name type="scientific">Caenorhabditis bovis</name>
    <dbReference type="NCBI Taxonomy" id="2654633"/>
    <lineage>
        <taxon>Eukaryota</taxon>
        <taxon>Metazoa</taxon>
        <taxon>Ecdysozoa</taxon>
        <taxon>Nematoda</taxon>
        <taxon>Chromadorea</taxon>
        <taxon>Rhabditida</taxon>
        <taxon>Rhabditina</taxon>
        <taxon>Rhabditomorpha</taxon>
        <taxon>Rhabditoidea</taxon>
        <taxon>Rhabditidae</taxon>
        <taxon>Peloderinae</taxon>
        <taxon>Caenorhabditis</taxon>
    </lineage>
</organism>
<feature type="repeat" description="WD" evidence="3">
    <location>
        <begin position="284"/>
        <end position="325"/>
    </location>
</feature>
<evidence type="ECO:0000313" key="5">
    <source>
        <dbReference type="EMBL" id="CAB3405021.1"/>
    </source>
</evidence>
<dbReference type="Proteomes" id="UP000494206">
    <property type="component" value="Unassembled WGS sequence"/>
</dbReference>
<dbReference type="PANTHER" id="PTHR19878:SF14">
    <property type="entry name" value="AUTOPHAGIC-RELATED PROTEIN 16.2"/>
    <property type="match status" value="1"/>
</dbReference>
<accession>A0A8S1F004</accession>
<sequence length="532" mass="60627">MSTEQNQQCSYRDDILRQFSDREQRLRPVQQMFRNYNALAEKLARSRHSRASASIPNRSTDDLKALKEELATVYKRKSKNDQDLIDANRRLIETESKLAQAISQRDKLRETVSTLSTKIAKMEKEVEDIKECNNDLNKLRLSSLAEINSLTEKRKELEDERLMLLSKIRELQEQHAEFMNAELELQEKRAQLRIREQIANAIKDTTYDERVSSAFGNSPDSSGDDLIADAVPTGLRFRLNTHEGDVNDVEWLSEDMFASCGSENKIRIWRTSENHKEATKVSSLAGCIRSILRLDFEPDRRVILGSSTDKTCRIWNVDTQRLVATFSGHSDKVTSARFYQLINVVSGSNDRTIKLWDVSNLRCVRTAMVGSSVFDLVTKCGTQQANFASAHFDKKVRFWDARMTDAVRTIELGHRVTSLDVSLDGQQILTACRDDTLQLIDLRTFATLHMYSAEQYRTTSDMTRAVFSPTGEFVASGAANGYIFVWNTKTTKLEKVLRPTCKENNSILSLSWNPSGRGLLAGDKQKSCMLFR</sequence>
<dbReference type="InterPro" id="IPR045160">
    <property type="entry name" value="ATG16"/>
</dbReference>
<dbReference type="GO" id="GO:0000421">
    <property type="term" value="C:autophagosome membrane"/>
    <property type="evidence" value="ECO:0007669"/>
    <property type="project" value="TreeGrafter"/>
</dbReference>
<evidence type="ECO:0008006" key="7">
    <source>
        <dbReference type="Google" id="ProtNLM"/>
    </source>
</evidence>
<dbReference type="SUPFAM" id="SSF50978">
    <property type="entry name" value="WD40 repeat-like"/>
    <property type="match status" value="1"/>
</dbReference>
<dbReference type="InterPro" id="IPR036322">
    <property type="entry name" value="WD40_repeat_dom_sf"/>
</dbReference>
<feature type="repeat" description="WD" evidence="3">
    <location>
        <begin position="326"/>
        <end position="366"/>
    </location>
</feature>
<proteinExistence type="predicted"/>
<dbReference type="PRINTS" id="PR00320">
    <property type="entry name" value="GPROTEINBRPT"/>
</dbReference>
<dbReference type="AlphaFoldDB" id="A0A8S1F004"/>
<dbReference type="Gene3D" id="1.10.287.1490">
    <property type="match status" value="1"/>
</dbReference>
<dbReference type="InterPro" id="IPR020472">
    <property type="entry name" value="WD40_PAC1"/>
</dbReference>
<evidence type="ECO:0000256" key="2">
    <source>
        <dbReference type="ARBA" id="ARBA00022737"/>
    </source>
</evidence>
<dbReference type="EMBL" id="CADEPM010000004">
    <property type="protein sequence ID" value="CAB3405021.1"/>
    <property type="molecule type" value="Genomic_DNA"/>
</dbReference>
<dbReference type="InterPro" id="IPR019775">
    <property type="entry name" value="WD40_repeat_CS"/>
</dbReference>
<feature type="coiled-coil region" evidence="4">
    <location>
        <begin position="84"/>
        <end position="200"/>
    </location>
</feature>
<evidence type="ECO:0000256" key="4">
    <source>
        <dbReference type="SAM" id="Coils"/>
    </source>
</evidence>
<reference evidence="5 6" key="1">
    <citation type="submission" date="2020-04" db="EMBL/GenBank/DDBJ databases">
        <authorList>
            <person name="Laetsch R D."/>
            <person name="Stevens L."/>
            <person name="Kumar S."/>
            <person name="Blaxter L. M."/>
        </authorList>
    </citation>
    <scope>NUCLEOTIDE SEQUENCE [LARGE SCALE GENOMIC DNA]</scope>
</reference>
<feature type="repeat" description="WD" evidence="3">
    <location>
        <begin position="239"/>
        <end position="279"/>
    </location>
</feature>
<name>A0A8S1F004_9PELO</name>
<keyword evidence="2" id="KW-0677">Repeat</keyword>
<dbReference type="CDD" id="cd00200">
    <property type="entry name" value="WD40"/>
    <property type="match status" value="1"/>
</dbReference>
<feature type="repeat" description="WD" evidence="3">
    <location>
        <begin position="467"/>
        <end position="496"/>
    </location>
</feature>
<dbReference type="SMART" id="SM00320">
    <property type="entry name" value="WD40"/>
    <property type="match status" value="7"/>
</dbReference>
<gene>
    <name evidence="5" type="ORF">CBOVIS_LOCUS7272</name>
</gene>
<dbReference type="InterPro" id="IPR001680">
    <property type="entry name" value="WD40_rpt"/>
</dbReference>
<dbReference type="PROSITE" id="PS50294">
    <property type="entry name" value="WD_REPEATS_REGION"/>
    <property type="match status" value="1"/>
</dbReference>
<dbReference type="GO" id="GO:0034274">
    <property type="term" value="C:Atg12-Atg5-Atg16 complex"/>
    <property type="evidence" value="ECO:0007669"/>
    <property type="project" value="TreeGrafter"/>
</dbReference>
<evidence type="ECO:0000256" key="1">
    <source>
        <dbReference type="ARBA" id="ARBA00022574"/>
    </source>
</evidence>
<dbReference type="GO" id="GO:0034045">
    <property type="term" value="C:phagophore assembly site membrane"/>
    <property type="evidence" value="ECO:0007669"/>
    <property type="project" value="TreeGrafter"/>
</dbReference>
<dbReference type="Pfam" id="PF00400">
    <property type="entry name" value="WD40"/>
    <property type="match status" value="5"/>
</dbReference>
<comment type="caution">
    <text evidence="5">The sequence shown here is derived from an EMBL/GenBank/DDBJ whole genome shotgun (WGS) entry which is preliminary data.</text>
</comment>
<keyword evidence="4" id="KW-0175">Coiled coil</keyword>